<dbReference type="GO" id="GO:0005223">
    <property type="term" value="F:intracellularly cGMP-activated cation channel activity"/>
    <property type="evidence" value="ECO:0007669"/>
    <property type="project" value="TreeGrafter"/>
</dbReference>
<reference evidence="3 4" key="1">
    <citation type="journal article" date="2017" name="Curr. Biol.">
        <title>Genome architecture and evolution of a unichromosomal asexual nematode.</title>
        <authorList>
            <person name="Fradin H."/>
            <person name="Zegar C."/>
            <person name="Gutwein M."/>
            <person name="Lucas J."/>
            <person name="Kovtun M."/>
            <person name="Corcoran D."/>
            <person name="Baugh L.R."/>
            <person name="Kiontke K."/>
            <person name="Gunsalus K."/>
            <person name="Fitch D.H."/>
            <person name="Piano F."/>
        </authorList>
    </citation>
    <scope>NUCLEOTIDE SEQUENCE [LARGE SCALE GENOMIC DNA]</scope>
    <source>
        <strain evidence="3">PF1309</strain>
    </source>
</reference>
<dbReference type="EMBL" id="LIAE01010091">
    <property type="protein sequence ID" value="PAV66550.1"/>
    <property type="molecule type" value="Genomic_DNA"/>
</dbReference>
<dbReference type="GO" id="GO:0005222">
    <property type="term" value="F:intracellularly cAMP-activated cation channel activity"/>
    <property type="evidence" value="ECO:0007669"/>
    <property type="project" value="TreeGrafter"/>
</dbReference>
<dbReference type="GO" id="GO:0005886">
    <property type="term" value="C:plasma membrane"/>
    <property type="evidence" value="ECO:0007669"/>
    <property type="project" value="TreeGrafter"/>
</dbReference>
<evidence type="ECO:0000313" key="4">
    <source>
        <dbReference type="Proteomes" id="UP000218231"/>
    </source>
</evidence>
<dbReference type="PROSITE" id="PS50042">
    <property type="entry name" value="CNMP_BINDING_3"/>
    <property type="match status" value="1"/>
</dbReference>
<gene>
    <name evidence="3" type="ORF">WR25_22556</name>
</gene>
<keyword evidence="1" id="KW-0406">Ion transport</keyword>
<protein>
    <recommendedName>
        <fullName evidence="2">Cyclic nucleotide-binding domain-containing protein</fullName>
    </recommendedName>
</protein>
<dbReference type="Proteomes" id="UP000218231">
    <property type="component" value="Unassembled WGS sequence"/>
</dbReference>
<dbReference type="GO" id="GO:0017071">
    <property type="term" value="C:intracellular cyclic nucleotide activated cation channel complex"/>
    <property type="evidence" value="ECO:0007669"/>
    <property type="project" value="TreeGrafter"/>
</dbReference>
<dbReference type="SUPFAM" id="SSF81324">
    <property type="entry name" value="Voltage-gated potassium channels"/>
    <property type="match status" value="1"/>
</dbReference>
<proteinExistence type="predicted"/>
<evidence type="ECO:0000259" key="2">
    <source>
        <dbReference type="PROSITE" id="PS50042"/>
    </source>
</evidence>
<dbReference type="PANTHER" id="PTHR45638:SF14">
    <property type="entry name" value="CYCLIC NUCLEOTIDE-BINDING DOMAIN-CONTAINING PROTEIN"/>
    <property type="match status" value="1"/>
</dbReference>
<sequence>MSMVNQARRNSIRSRIRDHEPNELDIENQYERSVRESEPFIYDTSVNPKGTMYWQWSILVSSACLYNLIFISLPAFEETRISTDSKWLSYNLVADIIYLIDMFVQCKKNFYESGCLVTDFHDTRINYVYSSGFAMDLVSICPTDLILLVDNNFPLCSCQYFCIIIIFHQYYEMMNETYYDEEREENIYVLLDYWINKTAIMEFSDFIKKYMLSMYWSSMTMTTLGEQPSPNLTIQNLLEIVDTIFGLILFAGIMGSIADLVENANREKQEWQMVLDGLKQYVKYRDLENHLISKIVMEYCEFEISRLEFKETLVKSALPQTLYLKVCKQLNWKILANHPLFQEMFLVSRGSVKVVYSDLDERKPKVCKEGDLVGADGLFWFSDNSLENRRNYTIVSVGYSEVYVLHRDNFFKVLRDYPYERERLRKKAREIQKDLGEIPIDSRRYTSVEETSFEERMLRTKFQIDRIQADIDAQYKKFIESSNSMKRRVFKLERQCNNLIRDESLSEIIETT</sequence>
<dbReference type="InterPro" id="IPR050866">
    <property type="entry name" value="CNG_cation_channel"/>
</dbReference>
<dbReference type="GO" id="GO:0044877">
    <property type="term" value="F:protein-containing complex binding"/>
    <property type="evidence" value="ECO:0007669"/>
    <property type="project" value="TreeGrafter"/>
</dbReference>
<dbReference type="CDD" id="cd00038">
    <property type="entry name" value="CAP_ED"/>
    <property type="match status" value="1"/>
</dbReference>
<dbReference type="InterPro" id="IPR014710">
    <property type="entry name" value="RmlC-like_jellyroll"/>
</dbReference>
<name>A0A2A2JY56_9BILA</name>
<dbReference type="GO" id="GO:0030553">
    <property type="term" value="F:cGMP binding"/>
    <property type="evidence" value="ECO:0007669"/>
    <property type="project" value="TreeGrafter"/>
</dbReference>
<evidence type="ECO:0000313" key="3">
    <source>
        <dbReference type="EMBL" id="PAV66550.1"/>
    </source>
</evidence>
<dbReference type="Gene3D" id="2.60.120.10">
    <property type="entry name" value="Jelly Rolls"/>
    <property type="match status" value="1"/>
</dbReference>
<keyword evidence="1" id="KW-1071">Ligand-gated ion channel</keyword>
<dbReference type="InterPro" id="IPR018490">
    <property type="entry name" value="cNMP-bd_dom_sf"/>
</dbReference>
<dbReference type="OrthoDB" id="421226at2759"/>
<feature type="domain" description="Cyclic nucleotide-binding" evidence="2">
    <location>
        <begin position="342"/>
        <end position="414"/>
    </location>
</feature>
<evidence type="ECO:0000256" key="1">
    <source>
        <dbReference type="ARBA" id="ARBA00023286"/>
    </source>
</evidence>
<keyword evidence="1" id="KW-0407">Ion channel</keyword>
<keyword evidence="4" id="KW-1185">Reference proteome</keyword>
<accession>A0A2A2JY56</accession>
<dbReference type="SUPFAM" id="SSF51206">
    <property type="entry name" value="cAMP-binding domain-like"/>
    <property type="match status" value="1"/>
</dbReference>
<dbReference type="Pfam" id="PF00027">
    <property type="entry name" value="cNMP_binding"/>
    <property type="match status" value="1"/>
</dbReference>
<organism evidence="3 4">
    <name type="scientific">Diploscapter pachys</name>
    <dbReference type="NCBI Taxonomy" id="2018661"/>
    <lineage>
        <taxon>Eukaryota</taxon>
        <taxon>Metazoa</taxon>
        <taxon>Ecdysozoa</taxon>
        <taxon>Nematoda</taxon>
        <taxon>Chromadorea</taxon>
        <taxon>Rhabditida</taxon>
        <taxon>Rhabditina</taxon>
        <taxon>Rhabditomorpha</taxon>
        <taxon>Rhabditoidea</taxon>
        <taxon>Rhabditidae</taxon>
        <taxon>Diploscapter</taxon>
    </lineage>
</organism>
<dbReference type="AlphaFoldDB" id="A0A2A2JY56"/>
<keyword evidence="1" id="KW-0813">Transport</keyword>
<dbReference type="Gene3D" id="1.10.287.70">
    <property type="match status" value="1"/>
</dbReference>
<dbReference type="InterPro" id="IPR000595">
    <property type="entry name" value="cNMP-bd_dom"/>
</dbReference>
<comment type="caution">
    <text evidence="3">The sequence shown here is derived from an EMBL/GenBank/DDBJ whole genome shotgun (WGS) entry which is preliminary data.</text>
</comment>
<dbReference type="PANTHER" id="PTHR45638">
    <property type="entry name" value="CYCLIC NUCLEOTIDE-GATED CATION CHANNEL SUBUNIT A"/>
    <property type="match status" value="1"/>
</dbReference>
<dbReference type="STRING" id="2018661.A0A2A2JY56"/>